<feature type="region of interest" description="Disordered" evidence="7">
    <location>
        <begin position="340"/>
        <end position="371"/>
    </location>
</feature>
<feature type="region of interest" description="Disordered" evidence="7">
    <location>
        <begin position="391"/>
        <end position="728"/>
    </location>
</feature>
<feature type="compositionally biased region" description="Basic and acidic residues" evidence="7">
    <location>
        <begin position="1718"/>
        <end position="1734"/>
    </location>
</feature>
<dbReference type="EC" id="2.4.2.31" evidence="2"/>
<feature type="region of interest" description="Disordered" evidence="7">
    <location>
        <begin position="1865"/>
        <end position="2065"/>
    </location>
</feature>
<keyword evidence="5" id="KW-0548">Nucleotidyltransferase</keyword>
<dbReference type="PROSITE" id="PS51996">
    <property type="entry name" value="TR_MART"/>
    <property type="match status" value="1"/>
</dbReference>
<feature type="compositionally biased region" description="Basic and acidic residues" evidence="7">
    <location>
        <begin position="570"/>
        <end position="583"/>
    </location>
</feature>
<evidence type="ECO:0000256" key="5">
    <source>
        <dbReference type="ARBA" id="ARBA00022695"/>
    </source>
</evidence>
<evidence type="ECO:0000259" key="8">
    <source>
        <dbReference type="Pfam" id="PF25547"/>
    </source>
</evidence>
<feature type="compositionally biased region" description="Basic and acidic residues" evidence="7">
    <location>
        <begin position="533"/>
        <end position="563"/>
    </location>
</feature>
<gene>
    <name evidence="9" type="ORF">D7D52_25310</name>
</gene>
<feature type="region of interest" description="Disordered" evidence="7">
    <location>
        <begin position="1500"/>
        <end position="1564"/>
    </location>
</feature>
<sequence>MSGWTWAGDHLPGWLMTGLNFMSAYPKGDQDALFDLGDAWKKAASDLENLEPDIKSVTGRLPQYYNSDGATQVSQELATLFDGKDTSIQKLVESLNQLGHDTRATATEIEYTKIQSEIFALLTLYTILQLSVTLLGEALVPGVMATARESLELFSEAAMERIGLLRARAAMQTLAKPLVRQITVPLEKLAAPLAERLAEKPLLNAGLKYGVKSVVSGLGAGVMGAGLDAGTQAIQIMEGHRDDGFDLKQTFQTSIQWGVGGAVGAPFHAKLGDMLKDTRLPSRLGGTIAGGVGGGIGAVGMYGAGLATQLYDNKGDWNKVDKTFHTQMLIGGLAMGAGGGANHGLENGHGSPSEGPATTKEVPDGSAAVRSPTPEVNVADVQPNHGVQQEVHPTAQTDQVLSHEGVDNSTGGRAAAPAADTPRSDLKANTPTGADSTVRPTEAGPKPTENIAKAADPAAQRSSTPAQPAGESPARATNLPAENRGNVVSGSQDRAAPVGRTIEAKPVEVTSDAQNRAAPADPASRPEQTPTGKLDDRTDPTGKSSGSDKSRVDPTSDRTRPEDSTPPSRQPDEAPKEADHPQEPKQQLPNEVQRESQHPVDRRADGNGAVPEAHPDSSTPAHNEIAPVAVLTPMTGEPASPARPRGALPEQHTADLANQRTPQDQRARIPEDARTRSSDEARSRADDTSKPPAEQDPNPTSTDPAKTAPDKVDWSPQPDDQWSGMDSRQVADELADRWGLEVLGFDTEHLDPEVAREFARTIDEMLTRYPDVDLRSVSIERLSEPGATGDEPGIYAEATSNIDASGRMYTEKVALDLDYALNVDRLVEDITDDVAHGHLVPGSAERPIHSTLVHEFGHVLDYEGQEHAFQTAEDALIDHFQATRGDMDPADFPGAFKDWLEQLSGYSFEEDGTFEPGEALAEAFLEVEYHGDAASEPAQVLHSHLIESARGHGGSTDGHGSPTRDADHAPRPRTGESPSTASPSADKPHPEELHPRASNSPSPEPSGDHPIEAESAENPPAQGHPVGVDWSSHLEDDWSHLDAQEVAQELERRWEDKGLVVEGFDREGLHPEVAREYARTVDKMLSRYPDVDLSKVVIEPLPEDFYAATRSEELPDGSVRTGELILNERYALDPAEMQRKVAENEAEGHFGPGSSDRPIYSSMVHEFGHAIFLEGQEHASETAWAALKNHFESTRGGMDPAEFKEWVDKLSGYSFDEGRFDPDEALAEAFADVELNGEAATEPAKVLYWHLLDNANAHSLATHGFTRVPDDVIGRPTKPEPSAVHNFGGPDHSITALPTELTPEQRDGFNDLRDRATEIFHAYSDPARADELAGLRAQFAERFDSLGLRDPETGSAVWKAFHEHDPALAKYMEDSTQYLLPTGEEAPVHGQSHPKTESQEPVSDHGQPVADPDRPTTLTEHLKDRFEQVEQQIRDLVAAYNDPARAPELPGLRTKFGDLFDQLGFRDPESWKTPWRLLNEHDAGLAKYIEQNHQHLLPKPTDQVEPHVAPGTEPVDHSAGQQPQAEQPHTQEPAGTHETQHHDEHDALPHNDIPESEPESLTVEEHEALHRYTDPDANVFSDLNHRLRNNLELDPDQQRLAADISSGLEKLPSFDGTVWRGTHLSPEELARYVPGAKVTEPSFTSSSRDPRRIFTSNVEFVIHSESGRDISAISARPGEKEVLFKPDTTFEVRGVVHDPNAGLLGRTRVYLYESAEHAPMHESPSDHTGHEGQPSDHSSAPGAEIPQPQELAVLHGPDRTAVGDSPEVRRVYDNVRNEGEHDVVVHGDRFGKPTAEGGFEIDPQQIVDAIRNNPNYVEGTPVRLLSCHSGNDIGWAQHVADELGVPVRAPSDLVGVRAVPDSPAVVHDTGEWRTFHPTEPDGTTPEPTVHRPTDQPEDRLPKYEEDPRENWDILGKKEPSEDPTPPTDRTEEDKPPVEPTEEDPNTSNSSEAKPAAPKEEPESAQPAPAEHPAERPTVEEKPEPHPIEADRTTTDEQHSEQPLHQDHSADPKQSGDVEPKPHPDDQPDRKNEEQPRSSEEHQTEHARVDADEPHDPVHDPEARPEPIPLTAAEIELDHGIPEVNQQKFQDYGDEHDLLIEVRPTNPDSVPHLRDGAMPKPMEVKDKTIDQDDVDLGAPEWAKGLVGRFEPGMLKLPEEGTVSPERMEQLKDRLAKRNKDFEAYSEYMKKLGARFRVTEDGIVQGFFKGKYRSIAGDHDLFDIRHSDGSRLTAEELRIHEDALIELDAGVQHGPHVYWEPNSEFQRTRNFEPIIDNHQFDAPPGPKKEPLVQFRPHEQPVLEWAGKDVPGVDREMIPWHVDGKLDELHAKQLQALDSDIKNRFNETHPDANPDERTRYAAEQHQKLESDTTRLRDMVDELANHPDFNPEAYRALVNPGFKTPIDVLIDGHRVPMLFIDRGEGFEPVLTRIDSPEHQLATLRKEIEAGIKDASHPSDVLRAHENRPGPEANAPLAESPEAAKALGLDKHLPGYRPEMLDGSDGGPDAEGTARTGPGPELTPKQQAQHWQHLDQVESRHPNEFDHLQRDPDKNGGISEPSKDEARVGLDLREQGRLPEDIQRPDQADRGEFHSKSAQKYYDIKGVHSDWPPFNNARDKSRPFKGAYDPAKNSRWVEKLREQIEEKNRTVIIDLRNANQAAIDDIQQIIQTHGWDDDVIWYP</sequence>
<feature type="compositionally biased region" description="Basic and acidic residues" evidence="7">
    <location>
        <begin position="1971"/>
        <end position="2064"/>
    </location>
</feature>
<feature type="compositionally biased region" description="Basic and acidic residues" evidence="7">
    <location>
        <begin position="592"/>
        <end position="605"/>
    </location>
</feature>
<dbReference type="Pfam" id="PF25547">
    <property type="entry name" value="WXG100_2"/>
    <property type="match status" value="1"/>
</dbReference>
<evidence type="ECO:0000256" key="3">
    <source>
        <dbReference type="ARBA" id="ARBA00022676"/>
    </source>
</evidence>
<accession>A0A386ZG62</accession>
<keyword evidence="3" id="KW-0328">Glycosyltransferase</keyword>
<evidence type="ECO:0000256" key="2">
    <source>
        <dbReference type="ARBA" id="ARBA00012031"/>
    </source>
</evidence>
<feature type="compositionally biased region" description="Basic and acidic residues" evidence="7">
    <location>
        <begin position="962"/>
        <end position="974"/>
    </location>
</feature>
<dbReference type="Proteomes" id="UP000267164">
    <property type="component" value="Chromosome"/>
</dbReference>
<dbReference type="RefSeq" id="WP_120740236.1">
    <property type="nucleotide sequence ID" value="NZ_CP032568.1"/>
</dbReference>
<name>A0A386ZG62_9NOCA</name>
<dbReference type="EMBL" id="CP032568">
    <property type="protein sequence ID" value="AYF76581.1"/>
    <property type="molecule type" value="Genomic_DNA"/>
</dbReference>
<proteinExistence type="inferred from homology"/>
<feature type="region of interest" description="Disordered" evidence="7">
    <location>
        <begin position="1718"/>
        <end position="1744"/>
    </location>
</feature>
<feature type="region of interest" description="Disordered" evidence="7">
    <location>
        <begin position="949"/>
        <end position="1032"/>
    </location>
</feature>
<evidence type="ECO:0000313" key="10">
    <source>
        <dbReference type="Proteomes" id="UP000267164"/>
    </source>
</evidence>
<feature type="compositionally biased region" description="Basic and acidic residues" evidence="7">
    <location>
        <begin position="2446"/>
        <end position="2464"/>
    </location>
</feature>
<organism evidence="9 10">
    <name type="scientific">Nocardia yunnanensis</name>
    <dbReference type="NCBI Taxonomy" id="2382165"/>
    <lineage>
        <taxon>Bacteria</taxon>
        <taxon>Bacillati</taxon>
        <taxon>Actinomycetota</taxon>
        <taxon>Actinomycetes</taxon>
        <taxon>Mycobacteriales</taxon>
        <taxon>Nocardiaceae</taxon>
        <taxon>Nocardia</taxon>
    </lineage>
</organism>
<dbReference type="GO" id="GO:0016779">
    <property type="term" value="F:nucleotidyltransferase activity"/>
    <property type="evidence" value="ECO:0007669"/>
    <property type="project" value="UniProtKB-KW"/>
</dbReference>
<feature type="compositionally biased region" description="Basic and acidic residues" evidence="7">
    <location>
        <begin position="2556"/>
        <end position="2589"/>
    </location>
</feature>
<evidence type="ECO:0000256" key="1">
    <source>
        <dbReference type="ARBA" id="ARBA00009558"/>
    </source>
</evidence>
<comment type="catalytic activity">
    <reaction evidence="6">
        <text>L-arginyl-[protein] + NAD(+) = N(omega)-(ADP-D-ribosyl)-L-arginyl-[protein] + nicotinamide + H(+)</text>
        <dbReference type="Rhea" id="RHEA:19149"/>
        <dbReference type="Rhea" id="RHEA-COMP:10532"/>
        <dbReference type="Rhea" id="RHEA-COMP:15087"/>
        <dbReference type="ChEBI" id="CHEBI:15378"/>
        <dbReference type="ChEBI" id="CHEBI:17154"/>
        <dbReference type="ChEBI" id="CHEBI:29965"/>
        <dbReference type="ChEBI" id="CHEBI:57540"/>
        <dbReference type="ChEBI" id="CHEBI:142554"/>
        <dbReference type="EC" id="2.4.2.31"/>
    </reaction>
</comment>
<keyword evidence="4" id="KW-0808">Transferase</keyword>
<keyword evidence="10" id="KW-1185">Reference proteome</keyword>
<feature type="compositionally biased region" description="Basic and acidic residues" evidence="7">
    <location>
        <begin position="1538"/>
        <end position="1553"/>
    </location>
</feature>
<feature type="compositionally biased region" description="Basic and acidic residues" evidence="7">
    <location>
        <begin position="2527"/>
        <end position="2549"/>
    </location>
</feature>
<feature type="compositionally biased region" description="Basic and acidic residues" evidence="7">
    <location>
        <begin position="1888"/>
        <end position="1920"/>
    </location>
</feature>
<feature type="compositionally biased region" description="Basic and acidic residues" evidence="7">
    <location>
        <begin position="663"/>
        <end position="689"/>
    </location>
</feature>
<feature type="domain" description="Outer membrane channel protein CpnT-like N-terminal" evidence="8">
    <location>
        <begin position="20"/>
        <end position="141"/>
    </location>
</feature>
<dbReference type="InterPro" id="IPR000768">
    <property type="entry name" value="ART"/>
</dbReference>
<evidence type="ECO:0000256" key="6">
    <source>
        <dbReference type="ARBA" id="ARBA00047597"/>
    </source>
</evidence>
<feature type="compositionally biased region" description="Polar residues" evidence="7">
    <location>
        <begin position="427"/>
        <end position="439"/>
    </location>
</feature>
<feature type="region of interest" description="Disordered" evidence="7">
    <location>
        <begin position="1384"/>
        <end position="1417"/>
    </location>
</feature>
<dbReference type="OrthoDB" id="4556068at2"/>
<dbReference type="KEGG" id="nyu:D7D52_25310"/>
<evidence type="ECO:0000256" key="7">
    <source>
        <dbReference type="SAM" id="MobiDB-lite"/>
    </source>
</evidence>
<evidence type="ECO:0000313" key="9">
    <source>
        <dbReference type="EMBL" id="AYF76581.1"/>
    </source>
</evidence>
<protein>
    <recommendedName>
        <fullName evidence="2">NAD(+)--protein-arginine ADP-ribosyltransferase</fullName>
        <ecNumber evidence="2">2.4.2.31</ecNumber>
    </recommendedName>
</protein>
<dbReference type="SUPFAM" id="SSF56399">
    <property type="entry name" value="ADP-ribosylation"/>
    <property type="match status" value="1"/>
</dbReference>
<feature type="compositionally biased region" description="Basic and acidic residues" evidence="7">
    <location>
        <begin position="986"/>
        <end position="995"/>
    </location>
</feature>
<feature type="region of interest" description="Disordered" evidence="7">
    <location>
        <begin position="2446"/>
        <end position="2472"/>
    </location>
</feature>
<feature type="compositionally biased region" description="Polar residues" evidence="7">
    <location>
        <begin position="1519"/>
        <end position="1530"/>
    </location>
</feature>
<dbReference type="GO" id="GO:0106274">
    <property type="term" value="F:NAD+-protein-arginine ADP-ribosyltransferase activity"/>
    <property type="evidence" value="ECO:0007669"/>
    <property type="project" value="UniProtKB-EC"/>
</dbReference>
<feature type="compositionally biased region" description="Basic and acidic residues" evidence="7">
    <location>
        <begin position="1868"/>
        <end position="1879"/>
    </location>
</feature>
<dbReference type="InterPro" id="IPR057746">
    <property type="entry name" value="CpnT-like_N"/>
</dbReference>
<evidence type="ECO:0000256" key="4">
    <source>
        <dbReference type="ARBA" id="ARBA00022679"/>
    </source>
</evidence>
<dbReference type="Gene3D" id="3.90.176.10">
    <property type="entry name" value="Toxin ADP-ribosyltransferase, Chain A, domain 1"/>
    <property type="match status" value="1"/>
</dbReference>
<feature type="region of interest" description="Disordered" evidence="7">
    <location>
        <begin position="2488"/>
        <end position="2589"/>
    </location>
</feature>
<reference evidence="9 10" key="1">
    <citation type="submission" date="2018-09" db="EMBL/GenBank/DDBJ databases">
        <title>Nocardia yunnanensis sp. nov., an actinomycete isolated from a soil sample.</title>
        <authorList>
            <person name="Zhang J."/>
        </authorList>
    </citation>
    <scope>NUCLEOTIDE SEQUENCE [LARGE SCALE GENOMIC DNA]</scope>
    <source>
        <strain evidence="9 10">CFHS0054</strain>
    </source>
</reference>
<comment type="similarity">
    <text evidence="1">Belongs to the Arg-specific ADP-ribosyltransferase family.</text>
</comment>
<dbReference type="Pfam" id="PF01129">
    <property type="entry name" value="ART"/>
    <property type="match status" value="1"/>
</dbReference>